<dbReference type="InterPro" id="IPR046700">
    <property type="entry name" value="DUF6570"/>
</dbReference>
<evidence type="ECO:0000259" key="1">
    <source>
        <dbReference type="Pfam" id="PF20209"/>
    </source>
</evidence>
<dbReference type="AlphaFoldDB" id="A0A915HM04"/>
<protein>
    <submittedName>
        <fullName evidence="3">DUF6570 domain-containing protein</fullName>
    </submittedName>
</protein>
<evidence type="ECO:0000313" key="2">
    <source>
        <dbReference type="Proteomes" id="UP000887565"/>
    </source>
</evidence>
<organism evidence="2 3">
    <name type="scientific">Romanomermis culicivorax</name>
    <name type="common">Nematode worm</name>
    <dbReference type="NCBI Taxonomy" id="13658"/>
    <lineage>
        <taxon>Eukaryota</taxon>
        <taxon>Metazoa</taxon>
        <taxon>Ecdysozoa</taxon>
        <taxon>Nematoda</taxon>
        <taxon>Enoplea</taxon>
        <taxon>Dorylaimia</taxon>
        <taxon>Mermithida</taxon>
        <taxon>Mermithoidea</taxon>
        <taxon>Mermithidae</taxon>
        <taxon>Romanomermis</taxon>
    </lineage>
</organism>
<evidence type="ECO:0000313" key="3">
    <source>
        <dbReference type="WBParaSite" id="nRc.2.0.1.t02515-RA"/>
    </source>
</evidence>
<dbReference type="Proteomes" id="UP000887565">
    <property type="component" value="Unplaced"/>
</dbReference>
<dbReference type="WBParaSite" id="nRc.2.0.1.t02515-RA">
    <property type="protein sequence ID" value="nRc.2.0.1.t02515-RA"/>
    <property type="gene ID" value="nRc.2.0.1.g02515"/>
</dbReference>
<accession>A0A915HM04</accession>
<name>A0A915HM04_ROMCU</name>
<sequence>MKKKKKKKKMKQKKKKQYHQVKWTTTLLKNLEICGHCLTKNVIHNFPKESCHICHMWIKDKQGHTYKDWKKIPGRQLKNSMEIIKDLEGTCTLPMKIGNRCIDDFKANRAPRLSKYNNVSIDSVPMEISSLSIFEFMIIKFAQTFQTVIKLQPLTKNNQFDDYMSALKEVTVHLPLPLESMHEYVQDTLPSMKNLPNYG</sequence>
<feature type="domain" description="DUF6570" evidence="1">
    <location>
        <begin position="108"/>
        <end position="191"/>
    </location>
</feature>
<keyword evidence="2" id="KW-1185">Reference proteome</keyword>
<reference evidence="3" key="1">
    <citation type="submission" date="2022-11" db="UniProtKB">
        <authorList>
            <consortium name="WormBaseParasite"/>
        </authorList>
    </citation>
    <scope>IDENTIFICATION</scope>
</reference>
<dbReference type="Pfam" id="PF20209">
    <property type="entry name" value="DUF6570"/>
    <property type="match status" value="1"/>
</dbReference>
<proteinExistence type="predicted"/>